<dbReference type="InterPro" id="IPR009781">
    <property type="entry name" value="DUF1345"/>
</dbReference>
<dbReference type="Pfam" id="PF07077">
    <property type="entry name" value="DUF1345"/>
    <property type="match status" value="1"/>
</dbReference>
<evidence type="ECO:0000313" key="4">
    <source>
        <dbReference type="Proteomes" id="UP000234483"/>
    </source>
</evidence>
<keyword evidence="1" id="KW-0812">Transmembrane</keyword>
<reference evidence="3 4" key="1">
    <citation type="submission" date="2017-12" db="EMBL/GenBank/DDBJ databases">
        <title>The genome sequence of Caulobacter flavus CGMCC1 15093.</title>
        <authorList>
            <person name="Gao J."/>
            <person name="Mao X."/>
            <person name="Sun J."/>
        </authorList>
    </citation>
    <scope>NUCLEOTIDE SEQUENCE [LARGE SCALE GENOMIC DNA]</scope>
    <source>
        <strain evidence="3 4">CGMCC1 15093</strain>
    </source>
</reference>
<dbReference type="KEGG" id="cfh:C1707_14310"/>
<name>A0A2N5CXG5_9CAUL</name>
<keyword evidence="1" id="KW-0472">Membrane</keyword>
<evidence type="ECO:0000313" key="2">
    <source>
        <dbReference type="EMBL" id="AYV47338.1"/>
    </source>
</evidence>
<organism evidence="3 4">
    <name type="scientific">Caulobacter flavus</name>
    <dbReference type="NCBI Taxonomy" id="1679497"/>
    <lineage>
        <taxon>Bacteria</taxon>
        <taxon>Pseudomonadati</taxon>
        <taxon>Pseudomonadota</taxon>
        <taxon>Alphaproteobacteria</taxon>
        <taxon>Caulobacterales</taxon>
        <taxon>Caulobacteraceae</taxon>
        <taxon>Caulobacter</taxon>
    </lineage>
</organism>
<protein>
    <submittedName>
        <fullName evidence="3">DUF1345 domain-containing protein</fullName>
    </submittedName>
</protein>
<evidence type="ECO:0000313" key="5">
    <source>
        <dbReference type="Proteomes" id="UP000281192"/>
    </source>
</evidence>
<feature type="transmembrane region" description="Helical" evidence="1">
    <location>
        <begin position="118"/>
        <end position="143"/>
    </location>
</feature>
<dbReference type="EMBL" id="PJRQ01000009">
    <property type="protein sequence ID" value="PLR18501.1"/>
    <property type="molecule type" value="Genomic_DNA"/>
</dbReference>
<reference evidence="2 5" key="2">
    <citation type="submission" date="2018-01" db="EMBL/GenBank/DDBJ databases">
        <title>Complete genome sequence of Caulobacter flavus RHGG3.</title>
        <authorList>
            <person name="Yang E."/>
        </authorList>
    </citation>
    <scope>NUCLEOTIDE SEQUENCE [LARGE SCALE GENOMIC DNA]</scope>
    <source>
        <strain evidence="2 5">RHGG3</strain>
    </source>
</reference>
<accession>A0A2N5CXG5</accession>
<evidence type="ECO:0000313" key="3">
    <source>
        <dbReference type="EMBL" id="PLR18501.1"/>
    </source>
</evidence>
<dbReference type="Proteomes" id="UP000281192">
    <property type="component" value="Chromosome"/>
</dbReference>
<keyword evidence="5" id="KW-1185">Reference proteome</keyword>
<sequence length="224" mass="23725">MRKSTFEGGKSSLITRHWRLLAGVLAGLLGWVFARQINLPESTHILIGWDVGAAIYALLLWRLFLTTDEAALRAKAAAEDEGRSLILLIVLSAIAASLAAVVAAMIGARSQAGFVKDLTAACAGVTLVLSWIVLHSVFVLHYAHRHFGAGAGKGGFGFPGEPARTYKDFVYLAFSIGATFQVSDNDVRTGALRNLVTAHAVTAYFYNTAILALGINIIAGVVAG</sequence>
<evidence type="ECO:0000256" key="1">
    <source>
        <dbReference type="SAM" id="Phobius"/>
    </source>
</evidence>
<dbReference type="AlphaFoldDB" id="A0A2N5CXG5"/>
<dbReference type="EMBL" id="CP026100">
    <property type="protein sequence ID" value="AYV47338.1"/>
    <property type="molecule type" value="Genomic_DNA"/>
</dbReference>
<feature type="transmembrane region" description="Helical" evidence="1">
    <location>
        <begin position="203"/>
        <end position="223"/>
    </location>
</feature>
<dbReference type="Proteomes" id="UP000234483">
    <property type="component" value="Unassembled WGS sequence"/>
</dbReference>
<keyword evidence="1" id="KW-1133">Transmembrane helix</keyword>
<gene>
    <name evidence="2" type="ORF">C1707_14310</name>
    <name evidence="3" type="ORF">CFHF_04595</name>
</gene>
<proteinExistence type="predicted"/>
<feature type="transmembrane region" description="Helical" evidence="1">
    <location>
        <begin position="85"/>
        <end position="106"/>
    </location>
</feature>
<feature type="transmembrane region" description="Helical" evidence="1">
    <location>
        <begin position="44"/>
        <end position="64"/>
    </location>
</feature>
<dbReference type="OrthoDB" id="64737at2"/>